<evidence type="ECO:0000256" key="1">
    <source>
        <dbReference type="SAM" id="MobiDB-lite"/>
    </source>
</evidence>
<reference evidence="2 3" key="1">
    <citation type="submission" date="2020-02" db="EMBL/GenBank/DDBJ databases">
        <title>Comparative genomics of the hypocrealean fungal genus Beauvera.</title>
        <authorList>
            <person name="Showalter D.N."/>
            <person name="Bushley K.E."/>
            <person name="Rehner S.A."/>
        </authorList>
    </citation>
    <scope>NUCLEOTIDE SEQUENCE [LARGE SCALE GENOMIC DNA]</scope>
    <source>
        <strain evidence="2 3">ARSEF4384</strain>
    </source>
</reference>
<feature type="compositionally biased region" description="Basic and acidic residues" evidence="1">
    <location>
        <begin position="78"/>
        <end position="93"/>
    </location>
</feature>
<dbReference type="EMBL" id="JAAHCF010000911">
    <property type="protein sequence ID" value="KAK8141592.1"/>
    <property type="molecule type" value="Genomic_DNA"/>
</dbReference>
<name>A0AAW0RHF1_9HYPO</name>
<dbReference type="Proteomes" id="UP001397290">
    <property type="component" value="Unassembled WGS sequence"/>
</dbReference>
<proteinExistence type="predicted"/>
<keyword evidence="3" id="KW-1185">Reference proteome</keyword>
<accession>A0AAW0RHF1</accession>
<sequence>MTLCVGGLGSTHAVVERTQTTDLQAAKLASRDEMPKRHSKVWAAEAVPSLQADEADEQGRAAEATLEGVGGRGSTHAAVEDERRKQHSKVGERPKRHSKIWAAEAAPNLQANEADKQGRAAEATL</sequence>
<protein>
    <submittedName>
        <fullName evidence="2">Uncharacterized protein</fullName>
    </submittedName>
</protein>
<organism evidence="2 3">
    <name type="scientific">Beauveria asiatica</name>
    <dbReference type="NCBI Taxonomy" id="1069075"/>
    <lineage>
        <taxon>Eukaryota</taxon>
        <taxon>Fungi</taxon>
        <taxon>Dikarya</taxon>
        <taxon>Ascomycota</taxon>
        <taxon>Pezizomycotina</taxon>
        <taxon>Sordariomycetes</taxon>
        <taxon>Hypocreomycetidae</taxon>
        <taxon>Hypocreales</taxon>
        <taxon>Cordycipitaceae</taxon>
        <taxon>Beauveria</taxon>
    </lineage>
</organism>
<feature type="region of interest" description="Disordered" evidence="1">
    <location>
        <begin position="51"/>
        <end position="125"/>
    </location>
</feature>
<comment type="caution">
    <text evidence="2">The sequence shown here is derived from an EMBL/GenBank/DDBJ whole genome shotgun (WGS) entry which is preliminary data.</text>
</comment>
<gene>
    <name evidence="2" type="ORF">G3M48_010259</name>
</gene>
<dbReference type="AlphaFoldDB" id="A0AAW0RHF1"/>
<evidence type="ECO:0000313" key="3">
    <source>
        <dbReference type="Proteomes" id="UP001397290"/>
    </source>
</evidence>
<evidence type="ECO:0000313" key="2">
    <source>
        <dbReference type="EMBL" id="KAK8141592.1"/>
    </source>
</evidence>